<evidence type="ECO:0000313" key="2">
    <source>
        <dbReference type="EMBL" id="QIK50846.1"/>
    </source>
</evidence>
<dbReference type="SUPFAM" id="SSF55469">
    <property type="entry name" value="FMN-dependent nitroreductase-like"/>
    <property type="match status" value="1"/>
</dbReference>
<reference evidence="2 3" key="1">
    <citation type="journal article" date="2017" name="Int. J. Syst. Evol. Microbiol.">
        <title>Jeotgalibaca porci sp. nov. and Jeotgalibaca arthritidis sp. nov., isolated from pigs, and emended description of the genus Jeotgalibaca.</title>
        <authorList>
            <person name="Zamora L."/>
            <person name="Perez-Sancho M."/>
            <person name="Dominguez L."/>
            <person name="Fernandez-Garayzabal J.F."/>
            <person name="Vela A.I."/>
        </authorList>
    </citation>
    <scope>NUCLEOTIDE SEQUENCE [LARGE SCALE GENOMIC DNA]</scope>
    <source>
        <strain evidence="2 3">CCUG 69148</strain>
    </source>
</reference>
<evidence type="ECO:0000259" key="1">
    <source>
        <dbReference type="Pfam" id="PF00881"/>
    </source>
</evidence>
<proteinExistence type="predicted"/>
<dbReference type="Gene3D" id="3.40.109.10">
    <property type="entry name" value="NADH Oxidase"/>
    <property type="match status" value="1"/>
</dbReference>
<protein>
    <submittedName>
        <fullName evidence="2">Nitroreductase</fullName>
    </submittedName>
</protein>
<dbReference type="InterPro" id="IPR000415">
    <property type="entry name" value="Nitroreductase-like"/>
</dbReference>
<feature type="domain" description="Nitroreductase" evidence="1">
    <location>
        <begin position="8"/>
        <end position="176"/>
    </location>
</feature>
<dbReference type="InterPro" id="IPR029479">
    <property type="entry name" value="Nitroreductase"/>
</dbReference>
<dbReference type="GeneID" id="94551942"/>
<dbReference type="Proteomes" id="UP000501830">
    <property type="component" value="Chromosome"/>
</dbReference>
<evidence type="ECO:0000313" key="3">
    <source>
        <dbReference type="Proteomes" id="UP000501830"/>
    </source>
</evidence>
<dbReference type="PANTHER" id="PTHR43035:SF1">
    <property type="entry name" value="FATTY ACID REPRESSION MUTANT PROTEIN 2-RELATED"/>
    <property type="match status" value="1"/>
</dbReference>
<name>A0A6G7WF46_9LACT</name>
<dbReference type="RefSeq" id="WP_166061886.1">
    <property type="nucleotide sequence ID" value="NZ_CP049889.1"/>
</dbReference>
<dbReference type="GO" id="GO:0034599">
    <property type="term" value="P:cellular response to oxidative stress"/>
    <property type="evidence" value="ECO:0007669"/>
    <property type="project" value="InterPro"/>
</dbReference>
<dbReference type="Pfam" id="PF00881">
    <property type="entry name" value="Nitroreductase"/>
    <property type="match status" value="1"/>
</dbReference>
<dbReference type="GO" id="GO:0016491">
    <property type="term" value="F:oxidoreductase activity"/>
    <property type="evidence" value="ECO:0007669"/>
    <property type="project" value="InterPro"/>
</dbReference>
<dbReference type="KEGG" id="jpo:G7058_01550"/>
<gene>
    <name evidence="2" type="ORF">G7058_01550</name>
</gene>
<keyword evidence="3" id="KW-1185">Reference proteome</keyword>
<dbReference type="InterPro" id="IPR033877">
    <property type="entry name" value="Frm2/Hbn1"/>
</dbReference>
<dbReference type="AlphaFoldDB" id="A0A6G7WF46"/>
<organism evidence="2 3">
    <name type="scientific">Jeotgalibaca porci</name>
    <dbReference type="NCBI Taxonomy" id="1868793"/>
    <lineage>
        <taxon>Bacteria</taxon>
        <taxon>Bacillati</taxon>
        <taxon>Bacillota</taxon>
        <taxon>Bacilli</taxon>
        <taxon>Lactobacillales</taxon>
        <taxon>Carnobacteriaceae</taxon>
        <taxon>Jeotgalibaca</taxon>
    </lineage>
</organism>
<accession>A0A6G7WF46</accession>
<dbReference type="EMBL" id="CP049889">
    <property type="protein sequence ID" value="QIK50846.1"/>
    <property type="molecule type" value="Genomic_DNA"/>
</dbReference>
<sequence>MSQFTDLVRSRRTRYAIGNNTELTKEEITARLREVAREIPTASNSQTSRLVLVYGEDNEKLWDHIMEVQKDVMPEGMWEMMSGVMLGAKGAVGTILFFEDLDAVEAMPAQGERAETYKQHNNANVQYASWLALTELGLGANLQHMNVGHKYGFDKGILEMFNLPANYELVAQMPFGSIEGDANPKEYIADDVRVQVIGE</sequence>
<dbReference type="PANTHER" id="PTHR43035">
    <property type="entry name" value="FATTY ACID REPRESSION MUTANT PROTEIN 2-RELATED"/>
    <property type="match status" value="1"/>
</dbReference>